<evidence type="ECO:0000256" key="1">
    <source>
        <dbReference type="ARBA" id="ARBA00005529"/>
    </source>
</evidence>
<dbReference type="GO" id="GO:0007155">
    <property type="term" value="P:cell adhesion"/>
    <property type="evidence" value="ECO:0007669"/>
    <property type="project" value="UniProtKB-KW"/>
</dbReference>
<evidence type="ECO:0000313" key="8">
    <source>
        <dbReference type="EMBL" id="CAB4007141.1"/>
    </source>
</evidence>
<dbReference type="Proteomes" id="UP001152795">
    <property type="component" value="Unassembled WGS sequence"/>
</dbReference>
<accession>A0A6S7IMS7</accession>
<comment type="caution">
    <text evidence="8">The sequence shown here is derived from an EMBL/GenBank/DDBJ whole genome shotgun (WGS) entry which is preliminary data.</text>
</comment>
<evidence type="ECO:0000256" key="6">
    <source>
        <dbReference type="ARBA" id="ARBA00022889"/>
    </source>
</evidence>
<dbReference type="OrthoDB" id="430044at2759"/>
<dbReference type="SUPFAM" id="SSF141072">
    <property type="entry name" value="CalX-like"/>
    <property type="match status" value="2"/>
</dbReference>
<dbReference type="GO" id="GO:0046872">
    <property type="term" value="F:metal ion binding"/>
    <property type="evidence" value="ECO:0007669"/>
    <property type="project" value="UniProtKB-KW"/>
</dbReference>
<reference evidence="8" key="1">
    <citation type="submission" date="2020-04" db="EMBL/GenBank/DDBJ databases">
        <authorList>
            <person name="Alioto T."/>
            <person name="Alioto T."/>
            <person name="Gomez Garrido J."/>
        </authorList>
    </citation>
    <scope>NUCLEOTIDE SEQUENCE</scope>
    <source>
        <strain evidence="8">A484AB</strain>
    </source>
</reference>
<organism evidence="8 9">
    <name type="scientific">Paramuricea clavata</name>
    <name type="common">Red gorgonian</name>
    <name type="synonym">Violescent sea-whip</name>
    <dbReference type="NCBI Taxonomy" id="317549"/>
    <lineage>
        <taxon>Eukaryota</taxon>
        <taxon>Metazoa</taxon>
        <taxon>Cnidaria</taxon>
        <taxon>Anthozoa</taxon>
        <taxon>Octocorallia</taxon>
        <taxon>Malacalcyonacea</taxon>
        <taxon>Plexauridae</taxon>
        <taxon>Paramuricea</taxon>
    </lineage>
</organism>
<dbReference type="EMBL" id="CACRXK020005710">
    <property type="protein sequence ID" value="CAB4007141.1"/>
    <property type="molecule type" value="Genomic_DNA"/>
</dbReference>
<dbReference type="PANTHER" id="PTHR45739:SF8">
    <property type="entry name" value="FRAS1-RELATED EXTRACELLULAR MATRIX PROTEIN 1"/>
    <property type="match status" value="1"/>
</dbReference>
<keyword evidence="9" id="KW-1185">Reference proteome</keyword>
<dbReference type="InterPro" id="IPR003644">
    <property type="entry name" value="Calx_beta"/>
</dbReference>
<dbReference type="PANTHER" id="PTHR45739">
    <property type="entry name" value="MATRIX PROTEIN, PUTATIVE-RELATED"/>
    <property type="match status" value="1"/>
</dbReference>
<dbReference type="PROSITE" id="PS51854">
    <property type="entry name" value="CSPG"/>
    <property type="match status" value="8"/>
</dbReference>
<dbReference type="GO" id="GO:0007154">
    <property type="term" value="P:cell communication"/>
    <property type="evidence" value="ECO:0007669"/>
    <property type="project" value="InterPro"/>
</dbReference>
<evidence type="ECO:0000256" key="3">
    <source>
        <dbReference type="ARBA" id="ARBA00022729"/>
    </source>
</evidence>
<dbReference type="InterPro" id="IPR038081">
    <property type="entry name" value="CalX-like_sf"/>
</dbReference>
<keyword evidence="3" id="KW-0732">Signal</keyword>
<evidence type="ECO:0000313" key="9">
    <source>
        <dbReference type="Proteomes" id="UP001152795"/>
    </source>
</evidence>
<dbReference type="GO" id="GO:0016020">
    <property type="term" value="C:membrane"/>
    <property type="evidence" value="ECO:0007669"/>
    <property type="project" value="InterPro"/>
</dbReference>
<dbReference type="Pfam" id="PF16184">
    <property type="entry name" value="Cadherin_3"/>
    <property type="match status" value="10"/>
</dbReference>
<dbReference type="InterPro" id="IPR045658">
    <property type="entry name" value="FRAS1-rel_N"/>
</dbReference>
<evidence type="ECO:0000256" key="5">
    <source>
        <dbReference type="ARBA" id="ARBA00022837"/>
    </source>
</evidence>
<dbReference type="Pfam" id="PF03160">
    <property type="entry name" value="Calx-beta"/>
    <property type="match status" value="2"/>
</dbReference>
<evidence type="ECO:0000256" key="2">
    <source>
        <dbReference type="ARBA" id="ARBA00022723"/>
    </source>
</evidence>
<sequence length="1940" mass="219837">MMSMSWYGVAAVIWLLLPVFADKQIPKITRHHALIVSYGRTLWLDPQQHLKIEVPVSSVKYRCEVSVVRDDPLAERTGYLTPDKFPCEFTKGEVRYVHLGSKAPSKDFVKLSVRVDSATETILRRVVLDITVTFLPMEIVKKNNDLIVSGPDKISTGINDQILQFMYDTERMEACRVIILDRLDSEKGLPRYGRLLNITKSADSFARPLFCSDFLTADIRYEHTKGAQSPNRDYIPMTVEIHRQTGEIVKEYFQVAVRILGARKNQRPMASFKASEFMSVGQYVTKLITTDVLDAEDVETNADYLIFNITEPLGPGEGCIVSTDDPHTPITSFYRKDITDLKIAYKPPSQIANLKGPLLEVVFEAIDTEAFHSEPIRLLIQVSPRNTLSPMVTKNKELVLFEGQSRIISSKDNLQVSDKDNIDDVKIYIVGGLRHGELYVNRKVARWFTPRDLDNGTIIYQHDNSDTYSDNIILNATDGKQYVEFVFVINIIPVDDEIPIVVCNTGLELDKGGSSIIDEYSLRASDIDSDTNKLLFLVGSQLQHESYLEDEIGKPGLQAGFLMLRQKERPVDDQMWSKSGSYWIKSDIDSFTQEDILLRKLYYVHTGVEIFEDRFYFQLVDSLDNPNQSGVKLFNILIKQVDVNSPQVDSDCSMNAEVKDSRLLKLTREMLWFTDADSDDMKLLYTIKQTPYFVSGSNQTKQAGSIVSTDKPDIILSTFTQQQLRHHKVSYKPPSRLYRYTDMDVQFKFSVSDPAGHSVDNQIFSIRLHAEKRQVNPAKIIKLLVNEDGKLHFPSRHRLRWQQFVIVALPTYGILYKNGQRLDVDGIFTVDDITNQRLLYVQRNADGKLDEIQIRQTSGREMATFQIQAASKPRDRNANTRAKNQPPTLVKVSSINVEEAGSAIITSQELQATDPDTDDLKLFFMVNAFPRRGFTFHVRISPVDDKEPVIKINDRLEVWEGEKATVATSNLMVTDADTIPDDITCRIDASPLQGFLENIAPSKGMEQSQVGIPIMSFTVRDLLSQRINYVQNNHIRNEPKIDLFALSCSDGLKNSQRHMMIIDIHGRNDEIPKLFLTNFQVEEGKSMTIDSVLLDVNDRDIPKDNLTIKLLKPPKHGVVVDRSKSPSQLITSFPFTKIKQYVITYNHDGTETTEDVLQFAVTDGVHEVRKDVIVNILPMDDETPRLVTNTGLGLTTIGETRMISSRALRAEDVDSPNENLTYIIRSVPSLAQLTRYERTGQAYNLSRGSTFTQSDIDHGMVFYTDLSVVAVTRMEIRFDVTDGRNSLVNQVFYIYMKPEDKVYPIVVSKGVHLKKGASVTLSTDIITSTDPDSPDTKLEYYITKPPSKGIITMAEEPSIPISQFSQLHLAGHKVKYVHTSQDGSNLDSFQFEVSDGRHQVMRKFHISLLDGDNTRTVVKYSRLTVPEGNTKDITLFELKAEDPDNTPDTLVFSITQIPVNGFIMKLGKPTMMFTQRDIDNNFISYQHDGTDTTHDSFSFTVSDGTHLDYYVYPDSKTLTRRPQTIEIDIQAIDNKTPQIIVNRGGTTLEPVPGGGLGLCLSSDLLKAFDPDSNNTQVTYLISSPFNFGTLINIARSNESLTEFRQSDIDENLIYFMLNNKNDMNATSDRFYFDLTDPGMNELPNQRFSLHWARISLDRIVYKVSEVHRSVVITLTRNGFLGESSFIGIRTIDGSARINEDFVPNSAEQVQFNPGERYKTWVILLVDDKLYEGTEQFTVQIHSPVMAIISGRREAKITITDSEDRSVISVSKLNYYVEESSGLANIELYRHGDISKQDQIWCVTRSGTASGTYEPGIQSYSDFISKSKDKRNVLVFRQGERVKNCSVQLVDDSLYEEDEDFSVYIIPSVDYTVVSSKYNRSLVIIKSDVNDEPRVYFDKTRYMVDENTDICQVTVKRAGSDLTRPSSVIIRSKKTNPVSAK</sequence>
<gene>
    <name evidence="8" type="ORF">PACLA_8A055984</name>
</gene>
<dbReference type="SMART" id="SM00237">
    <property type="entry name" value="Calx_beta"/>
    <property type="match status" value="2"/>
</dbReference>
<keyword evidence="4" id="KW-0677">Repeat</keyword>
<dbReference type="Gene3D" id="2.60.40.2030">
    <property type="match status" value="2"/>
</dbReference>
<dbReference type="InterPro" id="IPR051561">
    <property type="entry name" value="FRAS1_ECM"/>
</dbReference>
<keyword evidence="2" id="KW-0479">Metal-binding</keyword>
<evidence type="ECO:0000256" key="7">
    <source>
        <dbReference type="ARBA" id="ARBA00023180"/>
    </source>
</evidence>
<protein>
    <submittedName>
        <fullName evidence="8">FRAS1-related extracellular matrix 3</fullName>
    </submittedName>
</protein>
<keyword evidence="6" id="KW-0130">Cell adhesion</keyword>
<name>A0A6S7IMS7_PARCT</name>
<feature type="non-terminal residue" evidence="8">
    <location>
        <position position="1940"/>
    </location>
</feature>
<keyword evidence="5" id="KW-0106">Calcium</keyword>
<dbReference type="GO" id="GO:0009653">
    <property type="term" value="P:anatomical structure morphogenesis"/>
    <property type="evidence" value="ECO:0007669"/>
    <property type="project" value="TreeGrafter"/>
</dbReference>
<proteinExistence type="inferred from homology"/>
<comment type="similarity">
    <text evidence="1">Belongs to the FRAS1 family.</text>
</comment>
<dbReference type="InterPro" id="IPR039005">
    <property type="entry name" value="CSPG_rpt"/>
</dbReference>
<evidence type="ECO:0000256" key="4">
    <source>
        <dbReference type="ARBA" id="ARBA00022737"/>
    </source>
</evidence>
<dbReference type="Pfam" id="PF19309">
    <property type="entry name" value="Frem_N"/>
    <property type="match status" value="1"/>
</dbReference>
<keyword evidence="7" id="KW-0325">Glycoprotein</keyword>